<dbReference type="GO" id="GO:0005737">
    <property type="term" value="C:cytoplasm"/>
    <property type="evidence" value="ECO:0007669"/>
    <property type="project" value="UniProtKB-SubCell"/>
</dbReference>
<dbReference type="eggNOG" id="arCOG04733">
    <property type="taxonomic scope" value="Archaea"/>
</dbReference>
<keyword evidence="10" id="KW-1185">Reference proteome</keyword>
<comment type="caution">
    <text evidence="7">Lacks conserved residue(s) required for the propagation of feature annotation.</text>
</comment>
<evidence type="ECO:0000256" key="6">
    <source>
        <dbReference type="ARBA" id="ARBA00022691"/>
    </source>
</evidence>
<dbReference type="GO" id="GO:1904047">
    <property type="term" value="F:S-adenosyl-L-methionine binding"/>
    <property type="evidence" value="ECO:0007669"/>
    <property type="project" value="UniProtKB-UniRule"/>
</dbReference>
<dbReference type="Proteomes" id="UP000002593">
    <property type="component" value="Chromosome"/>
</dbReference>
<gene>
    <name evidence="9" type="ordered locus">Hbut_0010</name>
</gene>
<evidence type="ECO:0000313" key="10">
    <source>
        <dbReference type="Proteomes" id="UP000002593"/>
    </source>
</evidence>
<evidence type="ECO:0000256" key="1">
    <source>
        <dbReference type="ARBA" id="ARBA00014114"/>
    </source>
</evidence>
<dbReference type="NCBIfam" id="NF002621">
    <property type="entry name" value="PRK02287.1"/>
    <property type="match status" value="1"/>
</dbReference>
<name>A2BIT3_HYPBU</name>
<dbReference type="GO" id="GO:0000455">
    <property type="term" value="P:enzyme-directed rRNA pseudouridine synthesis"/>
    <property type="evidence" value="ECO:0007669"/>
    <property type="project" value="UniProtKB-UniRule"/>
</dbReference>
<keyword evidence="5 7" id="KW-0808">Transferase</keyword>
<evidence type="ECO:0000256" key="7">
    <source>
        <dbReference type="HAMAP-Rule" id="MF_01116"/>
    </source>
</evidence>
<dbReference type="HAMAP" id="MF_01116">
    <property type="entry name" value="TSR3"/>
    <property type="match status" value="1"/>
</dbReference>
<sequence length="197" mass="22116">MRSGVRLYAVYLRQDNPKYNTVAKLVRHGVVSEVRAPPRGVVVLDPFSPTPISVSDRGLIEKSGLCVIDGSWRRVSSYLRRLRRVVGRRLPLLLAANPVNYGRPFLLSSAEALAAALYIAGFRSIAEQLLSFFKWGPEFLRLNKQLLERYEGKTSTEIVGEECRLISSMTGLEIGDCDAARLVEIYGRIVEDYIGER</sequence>
<proteinExistence type="inferred from homology"/>
<dbReference type="RefSeq" id="WP_011821206.1">
    <property type="nucleotide sequence ID" value="NC_008818.1"/>
</dbReference>
<dbReference type="EnsemblBacteria" id="ABM79889">
    <property type="protein sequence ID" value="ABM79889"/>
    <property type="gene ID" value="Hbut_0010"/>
</dbReference>
<feature type="binding site" evidence="7">
    <location>
        <position position="68"/>
    </location>
    <ligand>
        <name>S-adenosyl-L-methionine</name>
        <dbReference type="ChEBI" id="CHEBI:59789"/>
    </ligand>
</feature>
<comment type="similarity">
    <text evidence="7">Belongs to the TDD superfamily. TSR3 family.</text>
</comment>
<dbReference type="InterPro" id="IPR022968">
    <property type="entry name" value="Tsr3-like"/>
</dbReference>
<keyword evidence="4 7" id="KW-0698">rRNA processing</keyword>
<dbReference type="InterPro" id="IPR007177">
    <property type="entry name" value="Tsr3_C"/>
</dbReference>
<feature type="binding site" evidence="7">
    <location>
        <position position="90"/>
    </location>
    <ligand>
        <name>S-adenosyl-L-methionine</name>
        <dbReference type="ChEBI" id="CHEBI:59789"/>
    </ligand>
</feature>
<feature type="binding site" evidence="7">
    <location>
        <position position="21"/>
    </location>
    <ligand>
        <name>S-adenosyl-L-methionine</name>
        <dbReference type="ChEBI" id="CHEBI:59789"/>
    </ligand>
</feature>
<comment type="function">
    <text evidence="7">Aminocarboxypropyltransferase that catalyzes the aminocarboxypropyl transfer on pseudouridine corresponding to position 914 in M.jannaschii 16S rRNA. It constitutes the last step in biosynthesis of the hypermodified N1-methyl-N3-(3-amino-3-carboxypropyl) pseudouridine (m1acp3-Psi).</text>
</comment>
<dbReference type="GeneID" id="4782165"/>
<evidence type="ECO:0000259" key="8">
    <source>
        <dbReference type="Pfam" id="PF04034"/>
    </source>
</evidence>
<evidence type="ECO:0000313" key="9">
    <source>
        <dbReference type="EMBL" id="ABM79889.1"/>
    </source>
</evidence>
<dbReference type="HOGENOM" id="CLU_035060_4_1_2"/>
<dbReference type="EMBL" id="CP000493">
    <property type="protein sequence ID" value="ABM79889.1"/>
    <property type="molecule type" value="Genomic_DNA"/>
</dbReference>
<dbReference type="GO" id="GO:0106388">
    <property type="term" value="F:rRNA small subunit aminocarboxypropyltransferase activity"/>
    <property type="evidence" value="ECO:0007669"/>
    <property type="project" value="UniProtKB-EC"/>
</dbReference>
<accession>A2BIT3</accession>
<dbReference type="AlphaFoldDB" id="A2BIT3"/>
<dbReference type="EC" id="2.5.1.157" evidence="7"/>
<comment type="subcellular location">
    <subcellularLocation>
        <location evidence="7">Cytoplasm</location>
    </subcellularLocation>
</comment>
<evidence type="ECO:0000256" key="4">
    <source>
        <dbReference type="ARBA" id="ARBA00022552"/>
    </source>
</evidence>
<keyword evidence="3 7" id="KW-0690">Ribosome biogenesis</keyword>
<dbReference type="PANTHER" id="PTHR20426:SF0">
    <property type="entry name" value="18S RRNA AMINOCARBOXYPROPYLTRANSFERASE"/>
    <property type="match status" value="1"/>
</dbReference>
<evidence type="ECO:0000256" key="2">
    <source>
        <dbReference type="ARBA" id="ARBA00022490"/>
    </source>
</evidence>
<dbReference type="Pfam" id="PF04034">
    <property type="entry name" value="Ribo_biogen_C"/>
    <property type="match status" value="1"/>
</dbReference>
<reference evidence="9 10" key="1">
    <citation type="journal article" date="2007" name="Archaea">
        <title>The genome of Hyperthermus butylicus: a sulfur-reducing, peptide fermenting, neutrophilic Crenarchaeote growing up to 108 degrees C.</title>
        <authorList>
            <person name="Brugger K."/>
            <person name="Chen L."/>
            <person name="Stark M."/>
            <person name="Zibat A."/>
            <person name="Redder P."/>
            <person name="Ruepp A."/>
            <person name="Awayez M."/>
            <person name="She Q."/>
            <person name="Garrett R.A."/>
            <person name="Klenk H.P."/>
        </authorList>
    </citation>
    <scope>NUCLEOTIDE SEQUENCE [LARGE SCALE GENOMIC DNA]</scope>
    <source>
        <strain evidence="10">DSM 5456 / JCM 9403 / PLM1-5</strain>
    </source>
</reference>
<feature type="domain" description="16S/18S rRNA aminocarboxypropyltransferase Tsr3 C-terminal" evidence="8">
    <location>
        <begin position="42"/>
        <end position="160"/>
    </location>
</feature>
<dbReference type="KEGG" id="hbu:Hbut_0010"/>
<evidence type="ECO:0000256" key="5">
    <source>
        <dbReference type="ARBA" id="ARBA00022679"/>
    </source>
</evidence>
<protein>
    <recommendedName>
        <fullName evidence="1 7">16S rRNA aminocarboxypropyltransferase</fullName>
        <ecNumber evidence="7">2.5.1.157</ecNumber>
    </recommendedName>
</protein>
<feature type="binding site" evidence="7">
    <location>
        <position position="109"/>
    </location>
    <ligand>
        <name>S-adenosyl-L-methionine</name>
        <dbReference type="ChEBI" id="CHEBI:59789"/>
    </ligand>
</feature>
<keyword evidence="6 7" id="KW-0949">S-adenosyl-L-methionine</keyword>
<dbReference type="PANTHER" id="PTHR20426">
    <property type="entry name" value="RIBOSOME BIOGENESIS PROTEIN TSR3 HOMOLOG"/>
    <property type="match status" value="1"/>
</dbReference>
<dbReference type="STRING" id="415426.Hbut_0010"/>
<organism evidence="9 10">
    <name type="scientific">Hyperthermus butylicus (strain DSM 5456 / JCM 9403 / PLM1-5)</name>
    <dbReference type="NCBI Taxonomy" id="415426"/>
    <lineage>
        <taxon>Archaea</taxon>
        <taxon>Thermoproteota</taxon>
        <taxon>Thermoprotei</taxon>
        <taxon>Desulfurococcales</taxon>
        <taxon>Pyrodictiaceae</taxon>
        <taxon>Hyperthermus</taxon>
    </lineage>
</organism>
<keyword evidence="2 7" id="KW-0963">Cytoplasm</keyword>
<comment type="catalytic activity">
    <reaction evidence="7">
        <text>an N(1)-methylpseudouridine in rRNA + S-adenosyl-L-methionine = N(1)-methyl-N(3)-[(3S)-3-amino-3-carboxypropyl]pseudouridine in rRNA + S-methyl-5'-thioadenosine + H(+)</text>
        <dbReference type="Rhea" id="RHEA:63296"/>
        <dbReference type="Rhea" id="RHEA-COMP:11634"/>
        <dbReference type="Rhea" id="RHEA-COMP:16310"/>
        <dbReference type="ChEBI" id="CHEBI:15378"/>
        <dbReference type="ChEBI" id="CHEBI:17509"/>
        <dbReference type="ChEBI" id="CHEBI:59789"/>
        <dbReference type="ChEBI" id="CHEBI:74890"/>
        <dbReference type="ChEBI" id="CHEBI:146234"/>
        <dbReference type="EC" id="2.5.1.157"/>
    </reaction>
</comment>
<evidence type="ECO:0000256" key="3">
    <source>
        <dbReference type="ARBA" id="ARBA00022517"/>
    </source>
</evidence>